<dbReference type="PROSITE" id="PS50837">
    <property type="entry name" value="NACHT"/>
    <property type="match status" value="1"/>
</dbReference>
<dbReference type="STRING" id="1434108.MSBRM_2528"/>
<dbReference type="KEGG" id="mby:MSBRM_2528"/>
<dbReference type="PANTHER" id="PTHR12697">
    <property type="entry name" value="PBS LYASE HEAT-LIKE PROTEIN"/>
    <property type="match status" value="1"/>
</dbReference>
<dbReference type="PATRIC" id="fig|1434108.4.peg.3239"/>
<dbReference type="InterPro" id="IPR021133">
    <property type="entry name" value="HEAT_type_2"/>
</dbReference>
<proteinExistence type="predicted"/>
<feature type="region of interest" description="Disordered" evidence="2">
    <location>
        <begin position="357"/>
        <end position="391"/>
    </location>
</feature>
<sequence length="1212" mass="135588">MRIEDIYSRCVLKIYTESSKPKKGPLTKGIESGKETPFIDCGGHMPESITESSSKGNLGTYLKNVILEDRDKVCNYVELSAREILPITRRLFEEKVSLAYDFKISQIVEKERHLIIYGEAGSGKTSTLKWLSNVYARERLLKKEGSVPIYIALDSYVKGSFYNYLKIQVTKKGISETDFKKLLEGEGKLLLLLDGLDLLMPSENFSPFDEISDFISEYEACRYVIASRPEPSDSLKSTFALSELEKLTDENIRLFIEKNVTNKRQAKLLKVRSLGETQSQSILQNPLMLYLWLKLSTAHMGTREKTEDIQHFTLFDSIPSNRAEIYQALILELFKDYRIREEFFRSQTQLPLRVSFENTNLEREPDGKTDSQEPSAERTGFQGLNTGKVDYQEPNTERTDIENVLMNLAFKLQCRNKISCKYSYALEVAEAYMESSRSGRIAECRKSGRITECRKSGKIIEHSKSGRVRAGKLLQTCLELGLLIRKRSEVRFGIDRTFQEYFAALKLKTYFENGMDISKSLRNPRWENVIMLTSDLLESEEELVNSMSSSGNLYLASKCAVRASPETKEKLCALLARKLDSRYTIEKVKAVQSLGRLGTCGIRANTGALKDKDIRVKRETAKVLGETRSEMALIPLETAVGDADYSVRIEAVKSLGLIGSERAIELLRDTFKDHNRAVRLEAANALMQIGSEKALEVLISALGAKDDFVRIGAVGALGRINSRQAAEALIKAFQEEDKLVRLGAAEALGRMGSERAVEPFVDALEDNDEFVRWIATKALGEIKSDKTSGTFVNMLGDKSRFVRREAAKALGGVGSEETLDPLVFALSDEDEFVRKTAVESLGEIKSEKAAKTLINKLQDNSHLVRLEAAKALGMMKVRKAIAPLLFALGDENRFVRKEAANALGQLECEKVLDPLIRIFKSQDPFTRQGAVRALGQINPYGIPDCISNQIFDFIDNALKDEDKLVRKETAKALQSLSESRSERAFESLISALDNEDDEVRRLAAGSLNLFDCEKAIPPLVSALKSRDATVRRFAAYTLGQIKSKEVLQPLIDVLVFDTDGFVKEEAAKALGKIKSSQAIEPLIDALMDQKNKGRSGAAEALGQIKAENAIDHLIAALTDTDDFTRLAAAKALGRIKPEKAVGPLINSLYDCNRFVKAEVAGTLKKICTEEDRPRLQALLDSEDDFTANLAFEILESIEMEEILKTELFLDWE</sequence>
<comment type="function">
    <text evidence="1">Catalyzes the hydroxylation of the N(6)-(4-aminobutyl)-L-lysine intermediate produced by deoxyhypusine synthase/DHPS on a critical lysine of the eukaryotic translation initiation factor 5A/eIF-5A. This is the second step of the post-translational modification of that lysine into an unusual amino acid residue named hypusine. Hypusination is unique to mature eIF-5A factor and is essential for its function.</text>
</comment>
<dbReference type="HOGENOM" id="CLU_008045_0_0_2"/>
<dbReference type="InterPro" id="IPR027417">
    <property type="entry name" value="P-loop_NTPase"/>
</dbReference>
<dbReference type="PROSITE" id="PS50077">
    <property type="entry name" value="HEAT_REPEAT"/>
    <property type="match status" value="1"/>
</dbReference>
<dbReference type="Pfam" id="PF13646">
    <property type="entry name" value="HEAT_2"/>
    <property type="match status" value="4"/>
</dbReference>
<organism evidence="4 5">
    <name type="scientific">Methanosarcina barkeri MS</name>
    <dbReference type="NCBI Taxonomy" id="1434108"/>
    <lineage>
        <taxon>Archaea</taxon>
        <taxon>Methanobacteriati</taxon>
        <taxon>Methanobacteriota</taxon>
        <taxon>Stenosarchaea group</taxon>
        <taxon>Methanomicrobia</taxon>
        <taxon>Methanosarcinales</taxon>
        <taxon>Methanosarcinaceae</taxon>
        <taxon>Methanosarcina</taxon>
    </lineage>
</organism>
<dbReference type="InterPro" id="IPR007111">
    <property type="entry name" value="NACHT_NTPase"/>
</dbReference>
<dbReference type="InterPro" id="IPR004155">
    <property type="entry name" value="PBS_lyase_HEAT"/>
</dbReference>
<feature type="domain" description="NACHT" evidence="3">
    <location>
        <begin position="112"/>
        <end position="229"/>
    </location>
</feature>
<evidence type="ECO:0000313" key="4">
    <source>
        <dbReference type="EMBL" id="AKB55526.1"/>
    </source>
</evidence>
<evidence type="ECO:0000256" key="1">
    <source>
        <dbReference type="ARBA" id="ARBA00045876"/>
    </source>
</evidence>
<dbReference type="AlphaFoldDB" id="A0A0E3LNX4"/>
<dbReference type="SUPFAM" id="SSF52540">
    <property type="entry name" value="P-loop containing nucleoside triphosphate hydrolases"/>
    <property type="match status" value="1"/>
</dbReference>
<evidence type="ECO:0000259" key="3">
    <source>
        <dbReference type="PROSITE" id="PS50837"/>
    </source>
</evidence>
<dbReference type="EMBL" id="CP009528">
    <property type="protein sequence ID" value="AKB55526.1"/>
    <property type="molecule type" value="Genomic_DNA"/>
</dbReference>
<feature type="compositionally biased region" description="Basic and acidic residues" evidence="2">
    <location>
        <begin position="360"/>
        <end position="371"/>
    </location>
</feature>
<keyword evidence="5" id="KW-1185">Reference proteome</keyword>
<protein>
    <recommendedName>
        <fullName evidence="3">NACHT domain-containing protein</fullName>
    </recommendedName>
</protein>
<dbReference type="PANTHER" id="PTHR12697:SF5">
    <property type="entry name" value="DEOXYHYPUSINE HYDROXYLASE"/>
    <property type="match status" value="1"/>
</dbReference>
<dbReference type="Gene3D" id="3.40.50.300">
    <property type="entry name" value="P-loop containing nucleotide triphosphate hydrolases"/>
    <property type="match status" value="1"/>
</dbReference>
<evidence type="ECO:0000313" key="5">
    <source>
        <dbReference type="Proteomes" id="UP000033033"/>
    </source>
</evidence>
<dbReference type="InterPro" id="IPR011989">
    <property type="entry name" value="ARM-like"/>
</dbReference>
<dbReference type="GO" id="GO:0016491">
    <property type="term" value="F:oxidoreductase activity"/>
    <property type="evidence" value="ECO:0007669"/>
    <property type="project" value="TreeGrafter"/>
</dbReference>
<evidence type="ECO:0000256" key="2">
    <source>
        <dbReference type="SAM" id="MobiDB-lite"/>
    </source>
</evidence>
<reference evidence="4 5" key="1">
    <citation type="submission" date="2014-07" db="EMBL/GenBank/DDBJ databases">
        <title>Methanogenic archaea and the global carbon cycle.</title>
        <authorList>
            <person name="Henriksen J.R."/>
            <person name="Luke J."/>
            <person name="Reinhart S."/>
            <person name="Benedict M.N."/>
            <person name="Youngblut N.D."/>
            <person name="Metcalf M.E."/>
            <person name="Whitaker R.J."/>
            <person name="Metcalf W.W."/>
        </authorList>
    </citation>
    <scope>NUCLEOTIDE SEQUENCE [LARGE SCALE GENOMIC DNA]</scope>
    <source>
        <strain evidence="4 5">MS</strain>
    </source>
</reference>
<gene>
    <name evidence="4" type="ORF">MSBRM_2528</name>
</gene>
<name>A0A0E3LNX4_METBA</name>
<dbReference type="Pfam" id="PF05729">
    <property type="entry name" value="NACHT"/>
    <property type="match status" value="1"/>
</dbReference>
<dbReference type="Gene3D" id="1.25.10.10">
    <property type="entry name" value="Leucine-rich Repeat Variant"/>
    <property type="match status" value="5"/>
</dbReference>
<dbReference type="SUPFAM" id="SSF48371">
    <property type="entry name" value="ARM repeat"/>
    <property type="match status" value="1"/>
</dbReference>
<dbReference type="Proteomes" id="UP000033033">
    <property type="component" value="Chromosome"/>
</dbReference>
<dbReference type="Pfam" id="PF03130">
    <property type="entry name" value="HEAT_PBS"/>
    <property type="match status" value="1"/>
</dbReference>
<accession>A0A0E3LNX4</accession>
<dbReference type="SMART" id="SM00567">
    <property type="entry name" value="EZ_HEAT"/>
    <property type="match status" value="18"/>
</dbReference>
<dbReference type="InterPro" id="IPR016024">
    <property type="entry name" value="ARM-type_fold"/>
</dbReference>